<name>A0A212KJV2_9PROT</name>
<dbReference type="EMBL" id="FLUO01000002">
    <property type="protein sequence ID" value="SBW11855.1"/>
    <property type="molecule type" value="Genomic_DNA"/>
</dbReference>
<evidence type="ECO:0000313" key="2">
    <source>
        <dbReference type="EMBL" id="SBW11855.1"/>
    </source>
</evidence>
<dbReference type="Gene3D" id="3.30.360.10">
    <property type="entry name" value="Dihydrodipicolinate Reductase, domain 2"/>
    <property type="match status" value="1"/>
</dbReference>
<dbReference type="AlphaFoldDB" id="A0A212KJV2"/>
<dbReference type="Gene3D" id="3.40.50.720">
    <property type="entry name" value="NAD(P)-binding Rossmann-like Domain"/>
    <property type="match status" value="1"/>
</dbReference>
<sequence length="252" mass="26847">MEFYEGGLRDTQLLGVALDSVNGVFHLAAEVGVGQSMSEIVRYVGGNDLATAHPLERLSEKPVRRLVVASIYALGKFVPERSCLMIGRAYGIEAVALGLFNVFGPGQALSTPYTGALANSGARWWDEARTAPPSRRRRRWTCATATAPPRSHCATLTHAGELGRVLAGEFVFHNAYGPDKPWYRDPRLVGGGVADLGVHLVGLALWSLGFPGIVAIESRPTPGAGAGFDPAAADYATAARMVDPIYGRVTSR</sequence>
<reference evidence="2" key="1">
    <citation type="submission" date="2016-04" db="EMBL/GenBank/DDBJ databases">
        <authorList>
            <person name="Evans L.H."/>
            <person name="Alamgir A."/>
            <person name="Owens N."/>
            <person name="Weber N.D."/>
            <person name="Virtaneva K."/>
            <person name="Barbian K."/>
            <person name="Babar A."/>
            <person name="Rosenke K."/>
        </authorList>
    </citation>
    <scope>NUCLEOTIDE SEQUENCE</scope>
    <source>
        <strain evidence="2">86</strain>
    </source>
</reference>
<dbReference type="InterPro" id="IPR055170">
    <property type="entry name" value="GFO_IDH_MocA-like_dom"/>
</dbReference>
<feature type="domain" description="GFO/IDH/MocA-like oxidoreductase" evidence="1">
    <location>
        <begin position="156"/>
        <end position="219"/>
    </location>
</feature>
<dbReference type="SUPFAM" id="SSF51735">
    <property type="entry name" value="NAD(P)-binding Rossmann-fold domains"/>
    <property type="match status" value="1"/>
</dbReference>
<dbReference type="Pfam" id="PF22725">
    <property type="entry name" value="GFO_IDH_MocA_C3"/>
    <property type="match status" value="1"/>
</dbReference>
<dbReference type="InterPro" id="IPR036291">
    <property type="entry name" value="NAD(P)-bd_dom_sf"/>
</dbReference>
<gene>
    <name evidence="2" type="ORF">KL86APRO_20329</name>
</gene>
<accession>A0A212KJV2</accession>
<evidence type="ECO:0000259" key="1">
    <source>
        <dbReference type="Pfam" id="PF22725"/>
    </source>
</evidence>
<dbReference type="SUPFAM" id="SSF55347">
    <property type="entry name" value="Glyceraldehyde-3-phosphate dehydrogenase-like, C-terminal domain"/>
    <property type="match status" value="1"/>
</dbReference>
<organism evidence="2">
    <name type="scientific">uncultured Alphaproteobacteria bacterium</name>
    <dbReference type="NCBI Taxonomy" id="91750"/>
    <lineage>
        <taxon>Bacteria</taxon>
        <taxon>Pseudomonadati</taxon>
        <taxon>Pseudomonadota</taxon>
        <taxon>Alphaproteobacteria</taxon>
        <taxon>environmental samples</taxon>
    </lineage>
</organism>
<protein>
    <recommendedName>
        <fullName evidence="1">GFO/IDH/MocA-like oxidoreductase domain-containing protein</fullName>
    </recommendedName>
</protein>
<proteinExistence type="predicted"/>